<keyword evidence="1" id="KW-0732">Signal</keyword>
<dbReference type="PANTHER" id="PTHR43739">
    <property type="entry name" value="XYLOGLUCANASE (EUROFUNG)"/>
    <property type="match status" value="1"/>
</dbReference>
<organism evidence="7 8">
    <name type="scientific">Sanghuangporus baumii</name>
    <name type="common">Phellinus baumii</name>
    <dbReference type="NCBI Taxonomy" id="108892"/>
    <lineage>
        <taxon>Eukaryota</taxon>
        <taxon>Fungi</taxon>
        <taxon>Dikarya</taxon>
        <taxon>Basidiomycota</taxon>
        <taxon>Agaricomycotina</taxon>
        <taxon>Agaricomycetes</taxon>
        <taxon>Hymenochaetales</taxon>
        <taxon>Hymenochaetaceae</taxon>
        <taxon>Sanghuangporus</taxon>
    </lineage>
</organism>
<name>A0A9Q5NC69_SANBA</name>
<evidence type="ECO:0000313" key="8">
    <source>
        <dbReference type="Proteomes" id="UP000757232"/>
    </source>
</evidence>
<protein>
    <submittedName>
        <fullName evidence="7">CEL6 protein</fullName>
    </submittedName>
</protein>
<dbReference type="Gene3D" id="2.130.10.10">
    <property type="entry name" value="YVTN repeat-like/Quinoprotein amine dehydrogenase"/>
    <property type="match status" value="2"/>
</dbReference>
<keyword evidence="2" id="KW-0378">Hydrolase</keyword>
<sequence length="857" mass="91075">MTESLSLDWTKGAFQDLNDPPAIYLAVCTEDSSLVYYKISHGDVRTPNTNLVYAYLFEGVIKEARDFSPDNTTVYSQLLCIRGRTVESHPFSAKGRICLPFFMSVQLKLASAIALTLAARAAVTQEAYTWENVKIGGGGGFVPNIIFNPNAKGLAFARTDIGGVYRLNTDDSWTALLDFADDAHWSYWGADALATDPVDPDNLYIAAGLYTNFWDPNNGTILISRDRGDSFTAVQFPFKFGGNMPGRGLGERLVVDPNNNNILYFGARSGHGLWKSTDSGKTWSQVTDFPSVGTYAQDPSDTSGIGNDLMGIAWITFDKNSVGSNGSNRIFVGVANMGSDNVFVSEDAGTTWTAVDGQRNDFIPHHGVLSPSEDALYLPYANGIGPWDGTAGYVMKYFISNKTWVDVTPAQGIADNSYGYSGLAVDPQKPGTLLLAPFNEWYPDANIMRSTDGGISWTQIFSFGYPPPDYQLAIDPNYNYDVSKAPWITTFKTGDTKTVGWGIQGLAIDPFDSDHWLYGTGLTIYGGHDLTNWDANPRKNVTLASLADGVEETAVQGLTAPLSGPKLISVVGDVGGFVHTDLTKPPITFTNPIWAGTASAVDHAGANVSNIVRVSGISGSTSVSIATSADGGETWSPYAGAPSPSENIYGGKIAISANGDTLLWTQANGFSGVRVSKNGAAFTASTGLPSGSTITIASDKLNNTVFYAATGPNFFVSDNSGVSFRRVNVLGSATSTSQIAASPFTAGEIFVATDHGVWHSTDFGTTFKGLNGPTTAWSVAVGKPKTSDGPVALYTAATVSGVNSLFRTDDLGANWAKLPTAERALSSASNMVLAADPNTYSQIFVGTNGRGIFVGHA</sequence>
<dbReference type="OrthoDB" id="2151161at2759"/>
<comment type="similarity">
    <text evidence="6">Belongs to the glycosyl hydrolase 74 family.</text>
</comment>
<gene>
    <name evidence="7" type="ORF">A7U60_g4655</name>
</gene>
<dbReference type="AlphaFoldDB" id="A0A9Q5NC69"/>
<dbReference type="CDD" id="cd15482">
    <property type="entry name" value="Sialidase_non-viral"/>
    <property type="match status" value="1"/>
</dbReference>
<dbReference type="InterPro" id="IPR011856">
    <property type="entry name" value="tRNA_endonuc-like_dom_sf"/>
</dbReference>
<evidence type="ECO:0000256" key="1">
    <source>
        <dbReference type="ARBA" id="ARBA00022729"/>
    </source>
</evidence>
<dbReference type="Proteomes" id="UP000757232">
    <property type="component" value="Unassembled WGS sequence"/>
</dbReference>
<keyword evidence="4" id="KW-0326">Glycosidase</keyword>
<keyword evidence="8" id="KW-1185">Reference proteome</keyword>
<proteinExistence type="inferred from homology"/>
<dbReference type="InterPro" id="IPR015943">
    <property type="entry name" value="WD40/YVTN_repeat-like_dom_sf"/>
</dbReference>
<dbReference type="Gene3D" id="3.40.1350.10">
    <property type="match status" value="1"/>
</dbReference>
<dbReference type="PANTHER" id="PTHR43739:SF2">
    <property type="entry name" value="OLIGOXYLOGLUCAN-REDUCING END-SPECIFIC XYLOGLUCANASE-RELATED"/>
    <property type="match status" value="1"/>
</dbReference>
<dbReference type="InterPro" id="IPR052025">
    <property type="entry name" value="Xyloglucanase_GH74"/>
</dbReference>
<dbReference type="EMBL" id="LNZH02000182">
    <property type="protein sequence ID" value="OCB88249.1"/>
    <property type="molecule type" value="Genomic_DNA"/>
</dbReference>
<evidence type="ECO:0000256" key="6">
    <source>
        <dbReference type="ARBA" id="ARBA00037986"/>
    </source>
</evidence>
<reference evidence="7" key="1">
    <citation type="submission" date="2016-06" db="EMBL/GenBank/DDBJ databases">
        <title>Draft Genome sequence of the fungus Inonotus baumii.</title>
        <authorList>
            <person name="Zhu H."/>
            <person name="Lin W."/>
        </authorList>
    </citation>
    <scope>NUCLEOTIDE SEQUENCE</scope>
    <source>
        <strain evidence="7">821</strain>
    </source>
</reference>
<dbReference type="GO" id="GO:0000272">
    <property type="term" value="P:polysaccharide catabolic process"/>
    <property type="evidence" value="ECO:0007669"/>
    <property type="project" value="UniProtKB-KW"/>
</dbReference>
<keyword evidence="3" id="KW-0119">Carbohydrate metabolism</keyword>
<dbReference type="GO" id="GO:0003676">
    <property type="term" value="F:nucleic acid binding"/>
    <property type="evidence" value="ECO:0007669"/>
    <property type="project" value="InterPro"/>
</dbReference>
<evidence type="ECO:0000256" key="4">
    <source>
        <dbReference type="ARBA" id="ARBA00023295"/>
    </source>
</evidence>
<dbReference type="GO" id="GO:0010411">
    <property type="term" value="P:xyloglucan metabolic process"/>
    <property type="evidence" value="ECO:0007669"/>
    <property type="project" value="TreeGrafter"/>
</dbReference>
<evidence type="ECO:0000256" key="2">
    <source>
        <dbReference type="ARBA" id="ARBA00022801"/>
    </source>
</evidence>
<evidence type="ECO:0000313" key="7">
    <source>
        <dbReference type="EMBL" id="OCB88249.1"/>
    </source>
</evidence>
<accession>A0A9Q5NC69</accession>
<dbReference type="SUPFAM" id="SSF110296">
    <property type="entry name" value="Oligoxyloglucan reducing end-specific cellobiohydrolase"/>
    <property type="match status" value="2"/>
</dbReference>
<evidence type="ECO:0000256" key="5">
    <source>
        <dbReference type="ARBA" id="ARBA00023326"/>
    </source>
</evidence>
<comment type="caution">
    <text evidence="7">The sequence shown here is derived from an EMBL/GenBank/DDBJ whole genome shotgun (WGS) entry which is preliminary data.</text>
</comment>
<dbReference type="GO" id="GO:0016798">
    <property type="term" value="F:hydrolase activity, acting on glycosyl bonds"/>
    <property type="evidence" value="ECO:0007669"/>
    <property type="project" value="UniProtKB-KW"/>
</dbReference>
<keyword evidence="5" id="KW-0624">Polysaccharide degradation</keyword>
<evidence type="ECO:0000256" key="3">
    <source>
        <dbReference type="ARBA" id="ARBA00023277"/>
    </source>
</evidence>